<organism evidence="1">
    <name type="scientific">marine sediment metagenome</name>
    <dbReference type="NCBI Taxonomy" id="412755"/>
    <lineage>
        <taxon>unclassified sequences</taxon>
        <taxon>metagenomes</taxon>
        <taxon>ecological metagenomes</taxon>
    </lineage>
</organism>
<name>X1QFJ7_9ZZZZ</name>
<reference evidence="1" key="1">
    <citation type="journal article" date="2014" name="Front. Microbiol.">
        <title>High frequency of phylogenetically diverse reductive dehalogenase-homologous genes in deep subseafloor sedimentary metagenomes.</title>
        <authorList>
            <person name="Kawai M."/>
            <person name="Futagami T."/>
            <person name="Toyoda A."/>
            <person name="Takaki Y."/>
            <person name="Nishi S."/>
            <person name="Hori S."/>
            <person name="Arai W."/>
            <person name="Tsubouchi T."/>
            <person name="Morono Y."/>
            <person name="Uchiyama I."/>
            <person name="Ito T."/>
            <person name="Fujiyama A."/>
            <person name="Inagaki F."/>
            <person name="Takami H."/>
        </authorList>
    </citation>
    <scope>NUCLEOTIDE SEQUENCE</scope>
    <source>
        <strain evidence="1">Expedition CK06-06</strain>
    </source>
</reference>
<feature type="non-terminal residue" evidence="1">
    <location>
        <position position="78"/>
    </location>
</feature>
<proteinExistence type="predicted"/>
<evidence type="ECO:0000313" key="1">
    <source>
        <dbReference type="EMBL" id="GAI67277.1"/>
    </source>
</evidence>
<dbReference type="EMBL" id="BARW01002089">
    <property type="protein sequence ID" value="GAI67277.1"/>
    <property type="molecule type" value="Genomic_DNA"/>
</dbReference>
<accession>X1QFJ7</accession>
<sequence>MPWITPFDPNRFNEISAGVKPLRWPRPNTLRTNALYRMAIGCGLPDARPVRFLFKIAPYIPVLDWFWGWVDLEVIDEN</sequence>
<gene>
    <name evidence="1" type="ORF">S12H4_06077</name>
</gene>
<protein>
    <submittedName>
        <fullName evidence="1">Uncharacterized protein</fullName>
    </submittedName>
</protein>
<dbReference type="AlphaFoldDB" id="X1QFJ7"/>
<comment type="caution">
    <text evidence="1">The sequence shown here is derived from an EMBL/GenBank/DDBJ whole genome shotgun (WGS) entry which is preliminary data.</text>
</comment>